<evidence type="ECO:0000256" key="1">
    <source>
        <dbReference type="SAM" id="MobiDB-lite"/>
    </source>
</evidence>
<dbReference type="Proteomes" id="UP000275846">
    <property type="component" value="Unassembled WGS sequence"/>
</dbReference>
<dbReference type="WBParaSite" id="SSLN_0000345101-mRNA-1">
    <property type="protein sequence ID" value="SSLN_0000345101-mRNA-1"/>
    <property type="gene ID" value="SSLN_0000345101"/>
</dbReference>
<evidence type="ECO:0000313" key="2">
    <source>
        <dbReference type="EMBL" id="VDL89736.1"/>
    </source>
</evidence>
<sequence>MVNGVYHMEAGGAWHISGILPEKAPMNTVDQPPPPPQPQQQQRLQHSTTKVDTFLGDVGVGGGTKGSLADGGRVPDSLPLLSEPQPVLPPNLRESERMKFVERWINSIPSETQLWAQTSLNRIVPITDPRSFPDELSVSDTQPTTTGENSRSNCALSKMYAFLSHDSLVLMPSRCQAFASRPTVASTDHQKRIQRLPPPDAKLLATVVVPFAYLLFVTSGPQRRFCCFFSTGYDYYLQATSACVPAPNCSRTSPQRPALPNNTYNASPGVNSRATASSNNLGFTTTSVGLLGPRQPGGGALTPSSPSGGLGGGGVGGGGGGTQHQQQNRCSRMNPGHVTANNGGGGGGCGSGTNNQNDRSKEILENGNHHPHHLAPEHSALVRGGGGGPSNRFFDDLETQVVVKLFSDYFTSGSCPSLSEVRHRIANSVLQIHRNATSIRAKVKRLQTSGRWTDYAML</sequence>
<reference evidence="4" key="1">
    <citation type="submission" date="2016-06" db="UniProtKB">
        <authorList>
            <consortium name="WormBaseParasite"/>
        </authorList>
    </citation>
    <scope>IDENTIFICATION</scope>
</reference>
<gene>
    <name evidence="2" type="ORF">SSLN_LOCUS3351</name>
</gene>
<keyword evidence="3" id="KW-1185">Reference proteome</keyword>
<feature type="region of interest" description="Disordered" evidence="1">
    <location>
        <begin position="23"/>
        <end position="42"/>
    </location>
</feature>
<reference evidence="2 3" key="2">
    <citation type="submission" date="2018-11" db="EMBL/GenBank/DDBJ databases">
        <authorList>
            <consortium name="Pathogen Informatics"/>
        </authorList>
    </citation>
    <scope>NUCLEOTIDE SEQUENCE [LARGE SCALE GENOMIC DNA]</scope>
    <source>
        <strain evidence="2 3">NST_G2</strain>
    </source>
</reference>
<feature type="compositionally biased region" description="Polar residues" evidence="1">
    <location>
        <begin position="138"/>
        <end position="150"/>
    </location>
</feature>
<evidence type="ECO:0000313" key="4">
    <source>
        <dbReference type="WBParaSite" id="SSLN_0000345101-mRNA-1"/>
    </source>
</evidence>
<feature type="compositionally biased region" description="Basic and acidic residues" evidence="1">
    <location>
        <begin position="358"/>
        <end position="368"/>
    </location>
</feature>
<dbReference type="OrthoDB" id="6263085at2759"/>
<feature type="region of interest" description="Disordered" evidence="1">
    <location>
        <begin position="267"/>
        <end position="387"/>
    </location>
</feature>
<feature type="compositionally biased region" description="Polar residues" evidence="1">
    <location>
        <begin position="267"/>
        <end position="288"/>
    </location>
</feature>
<feature type="compositionally biased region" description="Gly residues" evidence="1">
    <location>
        <begin position="342"/>
        <end position="351"/>
    </location>
</feature>
<name>A0A183SGK3_SCHSO</name>
<organism evidence="4">
    <name type="scientific">Schistocephalus solidus</name>
    <name type="common">Tapeworm</name>
    <dbReference type="NCBI Taxonomy" id="70667"/>
    <lineage>
        <taxon>Eukaryota</taxon>
        <taxon>Metazoa</taxon>
        <taxon>Spiralia</taxon>
        <taxon>Lophotrochozoa</taxon>
        <taxon>Platyhelminthes</taxon>
        <taxon>Cestoda</taxon>
        <taxon>Eucestoda</taxon>
        <taxon>Diphyllobothriidea</taxon>
        <taxon>Diphyllobothriidae</taxon>
        <taxon>Schistocephalus</taxon>
    </lineage>
</organism>
<feature type="region of interest" description="Disordered" evidence="1">
    <location>
        <begin position="56"/>
        <end position="90"/>
    </location>
</feature>
<proteinExistence type="predicted"/>
<protein>
    <submittedName>
        <fullName evidence="2 4">Uncharacterized protein</fullName>
    </submittedName>
</protein>
<dbReference type="EMBL" id="UYSU01032512">
    <property type="protein sequence ID" value="VDL89736.1"/>
    <property type="molecule type" value="Genomic_DNA"/>
</dbReference>
<accession>A0A183SGK3</accession>
<feature type="compositionally biased region" description="Gly residues" evidence="1">
    <location>
        <begin position="308"/>
        <end position="322"/>
    </location>
</feature>
<evidence type="ECO:0000313" key="3">
    <source>
        <dbReference type="Proteomes" id="UP000275846"/>
    </source>
</evidence>
<dbReference type="AlphaFoldDB" id="A0A183SGK3"/>
<feature type="region of interest" description="Disordered" evidence="1">
    <location>
        <begin position="131"/>
        <end position="150"/>
    </location>
</feature>